<accession>A0AA86RJJ3</accession>
<evidence type="ECO:0000313" key="4">
    <source>
        <dbReference type="Proteomes" id="UP001642409"/>
    </source>
</evidence>
<comment type="caution">
    <text evidence="2">The sequence shown here is derived from an EMBL/GenBank/DDBJ whole genome shotgun (WGS) entry which is preliminary data.</text>
</comment>
<evidence type="ECO:0000256" key="1">
    <source>
        <dbReference type="SAM" id="Coils"/>
    </source>
</evidence>
<proteinExistence type="predicted"/>
<feature type="coiled-coil region" evidence="1">
    <location>
        <begin position="285"/>
        <end position="337"/>
    </location>
</feature>
<dbReference type="EMBL" id="CATOUU010001180">
    <property type="protein sequence ID" value="CAI9977797.1"/>
    <property type="molecule type" value="Genomic_DNA"/>
</dbReference>
<keyword evidence="4" id="KW-1185">Reference proteome</keyword>
<evidence type="ECO:0000313" key="3">
    <source>
        <dbReference type="EMBL" id="CAL6033686.1"/>
    </source>
</evidence>
<evidence type="ECO:0000313" key="2">
    <source>
        <dbReference type="EMBL" id="CAI9977797.1"/>
    </source>
</evidence>
<dbReference type="AlphaFoldDB" id="A0AA86RJJ3"/>
<organism evidence="2">
    <name type="scientific">Hexamita inflata</name>
    <dbReference type="NCBI Taxonomy" id="28002"/>
    <lineage>
        <taxon>Eukaryota</taxon>
        <taxon>Metamonada</taxon>
        <taxon>Diplomonadida</taxon>
        <taxon>Hexamitidae</taxon>
        <taxon>Hexamitinae</taxon>
        <taxon>Hexamita</taxon>
    </lineage>
</organism>
<dbReference type="EMBL" id="CAXDID020000126">
    <property type="protein sequence ID" value="CAL6033686.1"/>
    <property type="molecule type" value="Genomic_DNA"/>
</dbReference>
<name>A0AA86RJJ3_9EUKA</name>
<dbReference type="Proteomes" id="UP001642409">
    <property type="component" value="Unassembled WGS sequence"/>
</dbReference>
<keyword evidence="1" id="KW-0175">Coiled coil</keyword>
<reference evidence="3 4" key="2">
    <citation type="submission" date="2024-07" db="EMBL/GenBank/DDBJ databases">
        <authorList>
            <person name="Akdeniz Z."/>
        </authorList>
    </citation>
    <scope>NUCLEOTIDE SEQUENCE [LARGE SCALE GENOMIC DNA]</scope>
</reference>
<reference evidence="2" key="1">
    <citation type="submission" date="2023-06" db="EMBL/GenBank/DDBJ databases">
        <authorList>
            <person name="Kurt Z."/>
        </authorList>
    </citation>
    <scope>NUCLEOTIDE SEQUENCE</scope>
</reference>
<sequence>MEYLALCQIGIDAEDLELPNFQNLLQMYVDKDIAQLYYDAYLAKSYQLQQLYQDRLHQLENSPSDLELILMNKSFPNLLKSKPDLTPEQKAAELKKQLGIEINNVQIQMQRDKRAKEITEQTQTKSLKGTEPGEISYPFETTAKVIRIDTQQKTQLQQTNFQRRTEQKAERDKELMLKVTAQPTPASERMRLVQSQCKMTDTLENRSQRIQQNLLVQQQNEQKRLQALDQRVKQPSFFKQADHTSNFLQKYSDRMIQSYNSAQKTLKNKIQAQEQFKTNQLNLEAKQKERAESVKQQNAQKYKEELEIYESKRKIAASRQQERANKTEEKIKMQREIPRKYQAVLGIQKKKEYQKMLNEQKNAILQGKGGDAFMTEILE</sequence>
<protein>
    <submittedName>
        <fullName evidence="3">Hypothetical_protein</fullName>
    </submittedName>
</protein>
<gene>
    <name evidence="3" type="ORF">HINF_LOCUS35087</name>
    <name evidence="2" type="ORF">HINF_LOCUS65442</name>
</gene>